<dbReference type="Proteomes" id="UP000053424">
    <property type="component" value="Unassembled WGS sequence"/>
</dbReference>
<feature type="domain" description="DUF6533" evidence="3">
    <location>
        <begin position="22"/>
        <end position="65"/>
    </location>
</feature>
<keyword evidence="2" id="KW-1133">Transmembrane helix</keyword>
<evidence type="ECO:0000256" key="2">
    <source>
        <dbReference type="SAM" id="Phobius"/>
    </source>
</evidence>
<dbReference type="Pfam" id="PF20151">
    <property type="entry name" value="DUF6533"/>
    <property type="match status" value="1"/>
</dbReference>
<feature type="region of interest" description="Disordered" evidence="1">
    <location>
        <begin position="215"/>
        <end position="264"/>
    </location>
</feature>
<reference evidence="4 5" key="1">
    <citation type="submission" date="2014-04" db="EMBL/GenBank/DDBJ databases">
        <authorList>
            <consortium name="DOE Joint Genome Institute"/>
            <person name="Kuo A."/>
            <person name="Gay G."/>
            <person name="Dore J."/>
            <person name="Kohler A."/>
            <person name="Nagy L.G."/>
            <person name="Floudas D."/>
            <person name="Copeland A."/>
            <person name="Barry K.W."/>
            <person name="Cichocki N."/>
            <person name="Veneault-Fourrey C."/>
            <person name="LaButti K."/>
            <person name="Lindquist E.A."/>
            <person name="Lipzen A."/>
            <person name="Lundell T."/>
            <person name="Morin E."/>
            <person name="Murat C."/>
            <person name="Sun H."/>
            <person name="Tunlid A."/>
            <person name="Henrissat B."/>
            <person name="Grigoriev I.V."/>
            <person name="Hibbett D.S."/>
            <person name="Martin F."/>
            <person name="Nordberg H.P."/>
            <person name="Cantor M.N."/>
            <person name="Hua S.X."/>
        </authorList>
    </citation>
    <scope>NUCLEOTIDE SEQUENCE [LARGE SCALE GENOMIC DNA]</scope>
    <source>
        <strain evidence="5">h7</strain>
    </source>
</reference>
<evidence type="ECO:0000313" key="4">
    <source>
        <dbReference type="EMBL" id="KIM36931.1"/>
    </source>
</evidence>
<sequence>MEGGKQPSINELLVLRLVTNVGVASRVISIWDYIITFGMEVDHVWKSNWGFVKVLYLLQRYLPFFDTAWLTLYVATKTGLTKTTCQRIYIVSGAMGYTASETILTLRTWAVWDRDRRLSIILPSLYVLLWFPSYVIDVLFVKSMKFGDPPYPGFQGCFLTQSMNIKHLTFSWVLMAFWDTLMLVLILAPTIREYRSGGALMKVVYRDDDAAANGASSPFIDQRRRRPNPSDSVQAAPNASDESAPLDVRKPCPASYSRSRRSRY</sequence>
<dbReference type="InterPro" id="IPR045340">
    <property type="entry name" value="DUF6533"/>
</dbReference>
<feature type="transmembrane region" description="Helical" evidence="2">
    <location>
        <begin position="170"/>
        <end position="191"/>
    </location>
</feature>
<reference evidence="5" key="2">
    <citation type="submission" date="2015-01" db="EMBL/GenBank/DDBJ databases">
        <title>Evolutionary Origins and Diversification of the Mycorrhizal Mutualists.</title>
        <authorList>
            <consortium name="DOE Joint Genome Institute"/>
            <consortium name="Mycorrhizal Genomics Consortium"/>
            <person name="Kohler A."/>
            <person name="Kuo A."/>
            <person name="Nagy L.G."/>
            <person name="Floudas D."/>
            <person name="Copeland A."/>
            <person name="Barry K.W."/>
            <person name="Cichocki N."/>
            <person name="Veneault-Fourrey C."/>
            <person name="LaButti K."/>
            <person name="Lindquist E.A."/>
            <person name="Lipzen A."/>
            <person name="Lundell T."/>
            <person name="Morin E."/>
            <person name="Murat C."/>
            <person name="Riley R."/>
            <person name="Ohm R."/>
            <person name="Sun H."/>
            <person name="Tunlid A."/>
            <person name="Henrissat B."/>
            <person name="Grigoriev I.V."/>
            <person name="Hibbett D.S."/>
            <person name="Martin F."/>
        </authorList>
    </citation>
    <scope>NUCLEOTIDE SEQUENCE [LARGE SCALE GENOMIC DNA]</scope>
    <source>
        <strain evidence="5">h7</strain>
    </source>
</reference>
<dbReference type="AlphaFoldDB" id="A0A0C3BZR2"/>
<proteinExistence type="predicted"/>
<evidence type="ECO:0000259" key="3">
    <source>
        <dbReference type="Pfam" id="PF20151"/>
    </source>
</evidence>
<keyword evidence="2" id="KW-0472">Membrane</keyword>
<protein>
    <recommendedName>
        <fullName evidence="3">DUF6533 domain-containing protein</fullName>
    </recommendedName>
</protein>
<organism evidence="4 5">
    <name type="scientific">Hebeloma cylindrosporum</name>
    <dbReference type="NCBI Taxonomy" id="76867"/>
    <lineage>
        <taxon>Eukaryota</taxon>
        <taxon>Fungi</taxon>
        <taxon>Dikarya</taxon>
        <taxon>Basidiomycota</taxon>
        <taxon>Agaricomycotina</taxon>
        <taxon>Agaricomycetes</taxon>
        <taxon>Agaricomycetidae</taxon>
        <taxon>Agaricales</taxon>
        <taxon>Agaricineae</taxon>
        <taxon>Hymenogastraceae</taxon>
        <taxon>Hebeloma</taxon>
    </lineage>
</organism>
<gene>
    <name evidence="4" type="ORF">M413DRAFT_31325</name>
</gene>
<keyword evidence="2" id="KW-0812">Transmembrane</keyword>
<dbReference type="EMBL" id="KN831801">
    <property type="protein sequence ID" value="KIM36931.1"/>
    <property type="molecule type" value="Genomic_DNA"/>
</dbReference>
<evidence type="ECO:0000313" key="5">
    <source>
        <dbReference type="Proteomes" id="UP000053424"/>
    </source>
</evidence>
<dbReference type="HOGENOM" id="CLU_035509_11_4_1"/>
<dbReference type="OrthoDB" id="3350812at2759"/>
<feature type="compositionally biased region" description="Polar residues" evidence="1">
    <location>
        <begin position="229"/>
        <end position="241"/>
    </location>
</feature>
<feature type="transmembrane region" description="Helical" evidence="2">
    <location>
        <begin position="120"/>
        <end position="141"/>
    </location>
</feature>
<accession>A0A0C3BZR2</accession>
<name>A0A0C3BZR2_HEBCY</name>
<keyword evidence="5" id="KW-1185">Reference proteome</keyword>
<evidence type="ECO:0000256" key="1">
    <source>
        <dbReference type="SAM" id="MobiDB-lite"/>
    </source>
</evidence>